<organism evidence="1 2">
    <name type="scientific">Haematospirillum jordaniae</name>
    <dbReference type="NCBI Taxonomy" id="1549855"/>
    <lineage>
        <taxon>Bacteria</taxon>
        <taxon>Pseudomonadati</taxon>
        <taxon>Pseudomonadota</taxon>
        <taxon>Alphaproteobacteria</taxon>
        <taxon>Rhodospirillales</taxon>
        <taxon>Novispirillaceae</taxon>
        <taxon>Haematospirillum</taxon>
    </lineage>
</organism>
<reference evidence="1 2" key="1">
    <citation type="submission" date="2016-02" db="EMBL/GenBank/DDBJ databases">
        <title>Complete Genome of H5569, the type strain of the newly described species Haematospirillium jordaniae.</title>
        <authorList>
            <person name="Nicholson A.C."/>
            <person name="Humrighouse B.W."/>
            <person name="Loparov V."/>
            <person name="McQuiston J.R."/>
        </authorList>
    </citation>
    <scope>NUCLEOTIDE SEQUENCE [LARGE SCALE GENOMIC DNA]</scope>
    <source>
        <strain evidence="1 2">H5569</strain>
    </source>
</reference>
<dbReference type="GeneID" id="53315610"/>
<sequence length="71" mass="8053">MPSLISDTARRTFLRSVRSNVLAKRRTMAWEDPDLETLLDDPLIMAVMNRDGVRPDDVRAAFEAARANLSH</sequence>
<accession>A0A143DAX4</accession>
<dbReference type="EMBL" id="CP014525">
    <property type="protein sequence ID" value="AMW33871.1"/>
    <property type="molecule type" value="Genomic_DNA"/>
</dbReference>
<proteinExistence type="predicted"/>
<protein>
    <submittedName>
        <fullName evidence="1">Uncharacterized protein</fullName>
    </submittedName>
</protein>
<dbReference type="KEGG" id="hjo:AY555_00335"/>
<keyword evidence="2" id="KW-1185">Reference proteome</keyword>
<dbReference type="AlphaFoldDB" id="A0A143DAX4"/>
<gene>
    <name evidence="1" type="ORF">AY555_00335</name>
</gene>
<name>A0A143DAX4_9PROT</name>
<evidence type="ECO:0000313" key="1">
    <source>
        <dbReference type="EMBL" id="AMW33871.1"/>
    </source>
</evidence>
<dbReference type="RefSeq" id="WP_066131899.1">
    <property type="nucleotide sequence ID" value="NZ_CP014525.1"/>
</dbReference>
<evidence type="ECO:0000313" key="2">
    <source>
        <dbReference type="Proteomes" id="UP000076066"/>
    </source>
</evidence>
<dbReference type="Proteomes" id="UP000076066">
    <property type="component" value="Chromosome"/>
</dbReference>